<dbReference type="Proteomes" id="UP001240678">
    <property type="component" value="Unassembled WGS sequence"/>
</dbReference>
<dbReference type="RefSeq" id="XP_060313403.1">
    <property type="nucleotide sequence ID" value="XM_060455511.1"/>
</dbReference>
<gene>
    <name evidence="1" type="ORF">CCOS01_07345</name>
</gene>
<evidence type="ECO:0000313" key="2">
    <source>
        <dbReference type="Proteomes" id="UP001240678"/>
    </source>
</evidence>
<evidence type="ECO:0000313" key="1">
    <source>
        <dbReference type="EMBL" id="KAK1527083.1"/>
    </source>
</evidence>
<protein>
    <submittedName>
        <fullName evidence="1">Uncharacterized protein</fullName>
    </submittedName>
</protein>
<keyword evidence="2" id="KW-1185">Reference proteome</keyword>
<dbReference type="AlphaFoldDB" id="A0AAI9YWU7"/>
<proteinExistence type="predicted"/>
<comment type="caution">
    <text evidence="1">The sequence shown here is derived from an EMBL/GenBank/DDBJ whole genome shotgun (WGS) entry which is preliminary data.</text>
</comment>
<accession>A0AAI9YWU7</accession>
<organism evidence="1 2">
    <name type="scientific">Colletotrichum costaricense</name>
    <dbReference type="NCBI Taxonomy" id="1209916"/>
    <lineage>
        <taxon>Eukaryota</taxon>
        <taxon>Fungi</taxon>
        <taxon>Dikarya</taxon>
        <taxon>Ascomycota</taxon>
        <taxon>Pezizomycotina</taxon>
        <taxon>Sordariomycetes</taxon>
        <taxon>Hypocreomycetidae</taxon>
        <taxon>Glomerellales</taxon>
        <taxon>Glomerellaceae</taxon>
        <taxon>Colletotrichum</taxon>
        <taxon>Colletotrichum acutatum species complex</taxon>
    </lineage>
</organism>
<dbReference type="GeneID" id="85339058"/>
<name>A0AAI9YWU7_9PEZI</name>
<dbReference type="EMBL" id="MOOE01000007">
    <property type="protein sequence ID" value="KAK1527083.1"/>
    <property type="molecule type" value="Genomic_DNA"/>
</dbReference>
<reference evidence="1 2" key="1">
    <citation type="submission" date="2016-10" db="EMBL/GenBank/DDBJ databases">
        <title>The genome sequence of Colletotrichum fioriniae PJ7.</title>
        <authorList>
            <person name="Baroncelli R."/>
        </authorList>
    </citation>
    <scope>NUCLEOTIDE SEQUENCE [LARGE SCALE GENOMIC DNA]</scope>
    <source>
        <strain evidence="1 2">IMI 309622</strain>
    </source>
</reference>
<sequence>MSLVSLPSCQSAFVEKTLTTLLHLRRQVNVSKRNLFALRKSTACLHDEHSSADRSKVSSFCPFAANRHCDRAWVPSRPLSWRVNPSRQGTKISVNQPISSSQLGLHDGHRPRIARGFSFPSCSSGIRILLKMSRLHHLGEPPLRVPRNNVACCQRRIFGNGTSAAAPHCKDHPKFGPKSATGLTLLQSLRIA</sequence>